<gene>
    <name evidence="2" type="ORF">HNR10_005795</name>
</gene>
<dbReference type="EMBL" id="JACCFS010000001">
    <property type="protein sequence ID" value="NYJ37914.1"/>
    <property type="molecule type" value="Genomic_DNA"/>
</dbReference>
<reference evidence="2 3" key="1">
    <citation type="submission" date="2020-07" db="EMBL/GenBank/DDBJ databases">
        <title>Sequencing the genomes of 1000 actinobacteria strains.</title>
        <authorList>
            <person name="Klenk H.-P."/>
        </authorList>
    </citation>
    <scope>NUCLEOTIDE SEQUENCE [LARGE SCALE GENOMIC DNA]</scope>
    <source>
        <strain evidence="2 3">DSM 44442</strain>
    </source>
</reference>
<name>A0A7Z0ETI6_9ACTN</name>
<evidence type="ECO:0000313" key="3">
    <source>
        <dbReference type="Proteomes" id="UP000572051"/>
    </source>
</evidence>
<organism evidence="2 3">
    <name type="scientific">Nocardiopsis aegyptia</name>
    <dbReference type="NCBI Taxonomy" id="220378"/>
    <lineage>
        <taxon>Bacteria</taxon>
        <taxon>Bacillati</taxon>
        <taxon>Actinomycetota</taxon>
        <taxon>Actinomycetes</taxon>
        <taxon>Streptosporangiales</taxon>
        <taxon>Nocardiopsidaceae</taxon>
        <taxon>Nocardiopsis</taxon>
    </lineage>
</organism>
<dbReference type="AlphaFoldDB" id="A0A7Z0ETI6"/>
<comment type="caution">
    <text evidence="2">The sequence shown here is derived from an EMBL/GenBank/DDBJ whole genome shotgun (WGS) entry which is preliminary data.</text>
</comment>
<feature type="signal peptide" evidence="1">
    <location>
        <begin position="1"/>
        <end position="24"/>
    </location>
</feature>
<feature type="chain" id="PRO_5038984345" evidence="1">
    <location>
        <begin position="25"/>
        <end position="249"/>
    </location>
</feature>
<dbReference type="InterPro" id="IPR027417">
    <property type="entry name" value="P-loop_NTPase"/>
</dbReference>
<dbReference type="Gene3D" id="3.40.50.300">
    <property type="entry name" value="P-loop containing nucleotide triphosphate hydrolases"/>
    <property type="match status" value="1"/>
</dbReference>
<keyword evidence="3" id="KW-1185">Reference proteome</keyword>
<dbReference type="Proteomes" id="UP000572051">
    <property type="component" value="Unassembled WGS sequence"/>
</dbReference>
<keyword evidence="1" id="KW-0732">Signal</keyword>
<proteinExistence type="predicted"/>
<dbReference type="SUPFAM" id="SSF52540">
    <property type="entry name" value="P-loop containing nucleoside triphosphate hydrolases"/>
    <property type="match status" value="1"/>
</dbReference>
<protein>
    <submittedName>
        <fullName evidence="2">Uncharacterized protein</fullName>
    </submittedName>
</protein>
<evidence type="ECO:0000256" key="1">
    <source>
        <dbReference type="SAM" id="SignalP"/>
    </source>
</evidence>
<sequence>MTRTVALFSLGGAPGVTLAAMALAAVWPGDSGAVLVEADASGGDIGAWRTLHTSPGLTDLAAALRHGMDGGYVAGPSEHAQILPGGLPVCPAPASPDRADGAVRLLAQNTDSLAAAPGPVTVLDLGRLAPRTATAHLAAQADTALLLARDDLAQLRRVQESAAYLFETLPGLRTVITGGRGSTTEIAEAVGVPVWGRLPEDRGSAAFLRGEKGLRRPERRPLFRAAASLSHALVHDAAVPPREHTEVAV</sequence>
<dbReference type="RefSeq" id="WP_179829028.1">
    <property type="nucleotide sequence ID" value="NZ_JACCFS010000001.1"/>
</dbReference>
<accession>A0A7Z0ETI6</accession>
<evidence type="ECO:0000313" key="2">
    <source>
        <dbReference type="EMBL" id="NYJ37914.1"/>
    </source>
</evidence>